<dbReference type="EMBL" id="FLUM01000001">
    <property type="protein sequence ID" value="SBV95602.1"/>
    <property type="molecule type" value="Genomic_DNA"/>
</dbReference>
<evidence type="ECO:0000313" key="2">
    <source>
        <dbReference type="EMBL" id="SBV95602.1"/>
    </source>
</evidence>
<sequence length="317" mass="36817">MDVITEELIRALKRNTTEDQNTVDLLMSIIPLGKEAAYRRLRGEIPFTLDEAVNICRKMNVSLDLLIGVKHDNTYAFHLGAVFTEEPMAEYCRMMREVTDGIEYIKKDPACFLYMAYKALPQEFLFKYQLLGKVYLYILLYQLYPQSVPKEFSKVQIPNEVHVLQKKAITAVHRVNSVLIFDKHIFTDFVEIVKYFQSMEMISNDETAQIKKELHMMLNDMEKCAISGLSLYGKKLDIYISHISFDCTYTYMSGAGYEAGAIGLYCVDFLSCDNPVVCENHKRWIKSLIRFSTLISVSGELQRNEYFYYQRSIVDML</sequence>
<protein>
    <recommendedName>
        <fullName evidence="1">Transcription regulator BetR N-terminal domain-containing protein</fullName>
    </recommendedName>
</protein>
<dbReference type="Pfam" id="PF08667">
    <property type="entry name" value="BetR"/>
    <property type="match status" value="1"/>
</dbReference>
<dbReference type="AlphaFoldDB" id="A0A212J832"/>
<dbReference type="InterPro" id="IPR013975">
    <property type="entry name" value="Tscrpt_reg_BetR_N"/>
</dbReference>
<evidence type="ECO:0000259" key="1">
    <source>
        <dbReference type="Pfam" id="PF08667"/>
    </source>
</evidence>
<accession>A0A212J832</accession>
<reference evidence="2" key="1">
    <citation type="submission" date="2016-04" db="EMBL/GenBank/DDBJ databases">
        <authorList>
            <person name="Evans L.H."/>
            <person name="Alamgir A."/>
            <person name="Owens N."/>
            <person name="Weber N.D."/>
            <person name="Virtaneva K."/>
            <person name="Barbian K."/>
            <person name="Babar A."/>
            <person name="Rosenke K."/>
        </authorList>
    </citation>
    <scope>NUCLEOTIDE SEQUENCE</scope>
    <source>
        <strain evidence="2">86-1</strain>
    </source>
</reference>
<dbReference type="RefSeq" id="WP_296939392.1">
    <property type="nucleotide sequence ID" value="NZ_LT599032.1"/>
</dbReference>
<organism evidence="2">
    <name type="scientific">uncultured Dysgonomonas sp</name>
    <dbReference type="NCBI Taxonomy" id="206096"/>
    <lineage>
        <taxon>Bacteria</taxon>
        <taxon>Pseudomonadati</taxon>
        <taxon>Bacteroidota</taxon>
        <taxon>Bacteroidia</taxon>
        <taxon>Bacteroidales</taxon>
        <taxon>Dysgonomonadaceae</taxon>
        <taxon>Dysgonomonas</taxon>
        <taxon>environmental samples</taxon>
    </lineage>
</organism>
<gene>
    <name evidence="2" type="ORF">KL86DYS1_11436</name>
</gene>
<name>A0A212J832_9BACT</name>
<proteinExistence type="predicted"/>
<feature type="domain" description="Transcription regulator BetR N-terminal" evidence="1">
    <location>
        <begin position="5"/>
        <end position="73"/>
    </location>
</feature>